<feature type="compositionally biased region" description="Acidic residues" evidence="5">
    <location>
        <begin position="1064"/>
        <end position="1088"/>
    </location>
</feature>
<reference evidence="7" key="1">
    <citation type="journal article" date="2020" name="Fungal Divers.">
        <title>Resolving the Mortierellaceae phylogeny through synthesis of multi-gene phylogenetics and phylogenomics.</title>
        <authorList>
            <person name="Vandepol N."/>
            <person name="Liber J."/>
            <person name="Desiro A."/>
            <person name="Na H."/>
            <person name="Kennedy M."/>
            <person name="Barry K."/>
            <person name="Grigoriev I.V."/>
            <person name="Miller A.N."/>
            <person name="O'Donnell K."/>
            <person name="Stajich J.E."/>
            <person name="Bonito G."/>
        </authorList>
    </citation>
    <scope>NUCLEOTIDE SEQUENCE</scope>
    <source>
        <strain evidence="7">NRRL 2769</strain>
    </source>
</reference>
<keyword evidence="4" id="KW-0653">Protein transport</keyword>
<dbReference type="PANTHER" id="PTHR12894:SF27">
    <property type="entry name" value="TRANSFORMING GROWTH FACTOR-BETA RECEPTOR-ASSOCIATED PROTEIN 1"/>
    <property type="match status" value="1"/>
</dbReference>
<comment type="subcellular location">
    <subcellularLocation>
        <location evidence="1">Cytoplasm</location>
    </subcellularLocation>
</comment>
<dbReference type="GO" id="GO:0016020">
    <property type="term" value="C:membrane"/>
    <property type="evidence" value="ECO:0007669"/>
    <property type="project" value="TreeGrafter"/>
</dbReference>
<keyword evidence="2" id="KW-0813">Transport</keyword>
<sequence length="1102" mass="124319">MSKPFTVQPLLRGVSLDDAADSSSSRSHLDRPPAGVQAGGSSPVSKSTGIFGRNIRPLVESLDSFAIVLCDSTLSFYRLPDFLPFQQGLQPIKGVTAFCEDSSQKGYLTGDRGVRLCITKRRTIQFYNLFESSISEPRELNLPNGALVVTRWDNTVCVADGNDFNLIDTRVGRMIPVLPVVQSAPSGSNSTVLKPVCIPIAGDEFLLASATSSGQTAIGIFCTGSGEPVRGTLQWSSYPRALAVEFPYVMALLRGNVIEVHNILDQKQVDRLEPPIETRTLIQGSGMAVWMSALAKVLTLQQYNQDRRRTESGRSQQETGRIPSVLARVLIAGADSVSALVATPPVLHADNLLQKGRVEEALLLSEKMAATISAGNLHRDRLQYELDYIYQKSGLIYLGETLFDDGFGLLQRGKLDPRVIISMFPDVLQKPDIVSHVILFQGTRDQVTQLGTVPHIIERTMSKSGSEQETEYGKVLLKNAKDIFLHYLERYRKEYMTRRGHREALLEAIDTALLGLLVDNEDDVKLRRLLESDNSCAEDLSEQKLQQSSKHFALSIWYKVRKNYKATLSIWKKLFLGELVDNSFDIELKDMAMLLLSIHDIALIEEYGWWIVEQDETIGLKIFMPGDSKRAAMFDPDRIIDRLKSNISQDGLLNYMEYIVFHRKSESTTHHDILIHIYIENIARLVADPASSGRHTEVVGQFIKQQEEYILGLCKPRTTGAAIMEPTAMEHSHSTFISYLQSHAKSDPVCNYRFKLCQLLQSSKFYDPADVLSKVDPIPFLKIEKAILLSRLEKYEYCIKIMAVELKDYKGVEIFCLNAGVFRSPRRGAKISASESVPSKESLMDVERKKELFMILLQEYLQMAQDQGGMALTLRLLDSQSSYLDLSEVIHLLPPFWSVELLQQYLLRSLRRSYHELKEVQIAKGLSLGENLRISEELFQLYETQGPVVISADDICHICGTAVADTVFMRTVDMKIIHLHCGSSVMLNCGGLFNLEDYMNMPEEVTIYVLDSRRPVNLRNAFWNNEVIVFHESDLDKELTLEKEAIIFTEENEYVPRNGRGWESDEDGLDANNGDDDNDDDDDDDDDENDRRQRRRTGIDTE</sequence>
<evidence type="ECO:0000313" key="7">
    <source>
        <dbReference type="EMBL" id="KAG0017053.1"/>
    </source>
</evidence>
<comment type="caution">
    <text evidence="7">The sequence shown here is derived from an EMBL/GenBank/DDBJ whole genome shotgun (WGS) entry which is preliminary data.</text>
</comment>
<dbReference type="GO" id="GO:0015031">
    <property type="term" value="P:protein transport"/>
    <property type="evidence" value="ECO:0007669"/>
    <property type="project" value="UniProtKB-KW"/>
</dbReference>
<evidence type="ECO:0000313" key="8">
    <source>
        <dbReference type="Proteomes" id="UP000703661"/>
    </source>
</evidence>
<dbReference type="PANTHER" id="PTHR12894">
    <property type="entry name" value="CNH DOMAIN CONTAINING"/>
    <property type="match status" value="1"/>
</dbReference>
<dbReference type="GO" id="GO:0005737">
    <property type="term" value="C:cytoplasm"/>
    <property type="evidence" value="ECO:0007669"/>
    <property type="project" value="UniProtKB-SubCell"/>
</dbReference>
<feature type="domain" description="CNH" evidence="6">
    <location>
        <begin position="1"/>
        <end position="289"/>
    </location>
</feature>
<dbReference type="Pfam" id="PF02724">
    <property type="entry name" value="CDC45"/>
    <property type="match status" value="1"/>
</dbReference>
<gene>
    <name evidence="7" type="ORF">BGZ80_008658</name>
</gene>
<dbReference type="Pfam" id="PF10366">
    <property type="entry name" value="Vps39_1"/>
    <property type="match status" value="1"/>
</dbReference>
<evidence type="ECO:0000256" key="1">
    <source>
        <dbReference type="ARBA" id="ARBA00004496"/>
    </source>
</evidence>
<dbReference type="InterPro" id="IPR003874">
    <property type="entry name" value="CDC45"/>
</dbReference>
<keyword evidence="8" id="KW-1185">Reference proteome</keyword>
<dbReference type="GO" id="GO:0006270">
    <property type="term" value="P:DNA replication initiation"/>
    <property type="evidence" value="ECO:0007669"/>
    <property type="project" value="InterPro"/>
</dbReference>
<evidence type="ECO:0000256" key="2">
    <source>
        <dbReference type="ARBA" id="ARBA00022448"/>
    </source>
</evidence>
<organism evidence="7 8">
    <name type="scientific">Entomortierella chlamydospora</name>
    <dbReference type="NCBI Taxonomy" id="101097"/>
    <lineage>
        <taxon>Eukaryota</taxon>
        <taxon>Fungi</taxon>
        <taxon>Fungi incertae sedis</taxon>
        <taxon>Mucoromycota</taxon>
        <taxon>Mortierellomycotina</taxon>
        <taxon>Mortierellomycetes</taxon>
        <taxon>Mortierellales</taxon>
        <taxon>Mortierellaceae</taxon>
        <taxon>Entomortierella</taxon>
    </lineage>
</organism>
<feature type="region of interest" description="Disordered" evidence="5">
    <location>
        <begin position="17"/>
        <end position="46"/>
    </location>
</feature>
<dbReference type="Proteomes" id="UP000703661">
    <property type="component" value="Unassembled WGS sequence"/>
</dbReference>
<dbReference type="AlphaFoldDB" id="A0A9P6MYH6"/>
<dbReference type="GO" id="GO:0034058">
    <property type="term" value="P:endosomal vesicle fusion"/>
    <property type="evidence" value="ECO:0007669"/>
    <property type="project" value="TreeGrafter"/>
</dbReference>
<dbReference type="InterPro" id="IPR019452">
    <property type="entry name" value="VPS39/TGF_beta_rcpt-assoc_1"/>
</dbReference>
<dbReference type="InterPro" id="IPR001180">
    <property type="entry name" value="CNH_dom"/>
</dbReference>
<accession>A0A9P6MYH6</accession>
<dbReference type="GO" id="GO:0006914">
    <property type="term" value="P:autophagy"/>
    <property type="evidence" value="ECO:0007669"/>
    <property type="project" value="TreeGrafter"/>
</dbReference>
<name>A0A9P6MYH6_9FUNG</name>
<protein>
    <recommendedName>
        <fullName evidence="6">CNH domain-containing protein</fullName>
    </recommendedName>
</protein>
<dbReference type="InterPro" id="IPR032914">
    <property type="entry name" value="Vam6/VPS39/TRAP1"/>
</dbReference>
<dbReference type="EMBL" id="JAAAID010000477">
    <property type="protein sequence ID" value="KAG0017053.1"/>
    <property type="molecule type" value="Genomic_DNA"/>
</dbReference>
<dbReference type="Pfam" id="PF00780">
    <property type="entry name" value="CNH"/>
    <property type="match status" value="1"/>
</dbReference>
<feature type="non-terminal residue" evidence="7">
    <location>
        <position position="1102"/>
    </location>
</feature>
<evidence type="ECO:0000256" key="3">
    <source>
        <dbReference type="ARBA" id="ARBA00022490"/>
    </source>
</evidence>
<proteinExistence type="predicted"/>
<evidence type="ECO:0000259" key="6">
    <source>
        <dbReference type="PROSITE" id="PS50219"/>
    </source>
</evidence>
<keyword evidence="3" id="KW-0963">Cytoplasm</keyword>
<dbReference type="PROSITE" id="PS50219">
    <property type="entry name" value="CNH"/>
    <property type="match status" value="1"/>
</dbReference>
<evidence type="ECO:0000256" key="4">
    <source>
        <dbReference type="ARBA" id="ARBA00022927"/>
    </source>
</evidence>
<evidence type="ECO:0000256" key="5">
    <source>
        <dbReference type="SAM" id="MobiDB-lite"/>
    </source>
</evidence>
<feature type="region of interest" description="Disordered" evidence="5">
    <location>
        <begin position="1056"/>
        <end position="1102"/>
    </location>
</feature>